<name>A0ACC1CCT6_9ROSI</name>
<proteinExistence type="predicted"/>
<dbReference type="Proteomes" id="UP001164250">
    <property type="component" value="Chromosome 1"/>
</dbReference>
<accession>A0ACC1CCT6</accession>
<reference evidence="2" key="1">
    <citation type="journal article" date="2023" name="G3 (Bethesda)">
        <title>Genome assembly and association tests identify interacting loci associated with vigor, precocity, and sex in interspecific pistachio rootstocks.</title>
        <authorList>
            <person name="Palmer W."/>
            <person name="Jacygrad E."/>
            <person name="Sagayaradj S."/>
            <person name="Cavanaugh K."/>
            <person name="Han R."/>
            <person name="Bertier L."/>
            <person name="Beede B."/>
            <person name="Kafkas S."/>
            <person name="Golino D."/>
            <person name="Preece J."/>
            <person name="Michelmore R."/>
        </authorList>
    </citation>
    <scope>NUCLEOTIDE SEQUENCE [LARGE SCALE GENOMIC DNA]</scope>
</reference>
<sequence>MSNMVAVSRKNLILVKEMIGPGLSSSMEKSDLSSE</sequence>
<gene>
    <name evidence="1" type="ORF">Patl1_00766</name>
</gene>
<organism evidence="1 2">
    <name type="scientific">Pistacia atlantica</name>
    <dbReference type="NCBI Taxonomy" id="434234"/>
    <lineage>
        <taxon>Eukaryota</taxon>
        <taxon>Viridiplantae</taxon>
        <taxon>Streptophyta</taxon>
        <taxon>Embryophyta</taxon>
        <taxon>Tracheophyta</taxon>
        <taxon>Spermatophyta</taxon>
        <taxon>Magnoliopsida</taxon>
        <taxon>eudicotyledons</taxon>
        <taxon>Gunneridae</taxon>
        <taxon>Pentapetalae</taxon>
        <taxon>rosids</taxon>
        <taxon>malvids</taxon>
        <taxon>Sapindales</taxon>
        <taxon>Anacardiaceae</taxon>
        <taxon>Pistacia</taxon>
    </lineage>
</organism>
<evidence type="ECO:0000313" key="2">
    <source>
        <dbReference type="Proteomes" id="UP001164250"/>
    </source>
</evidence>
<keyword evidence="2" id="KW-1185">Reference proteome</keyword>
<comment type="caution">
    <text evidence="1">The sequence shown here is derived from an EMBL/GenBank/DDBJ whole genome shotgun (WGS) entry which is preliminary data.</text>
</comment>
<evidence type="ECO:0000313" key="1">
    <source>
        <dbReference type="EMBL" id="KAJ0113357.1"/>
    </source>
</evidence>
<dbReference type="EMBL" id="CM047897">
    <property type="protein sequence ID" value="KAJ0113357.1"/>
    <property type="molecule type" value="Genomic_DNA"/>
</dbReference>
<protein>
    <submittedName>
        <fullName evidence="1">Uncharacterized protein</fullName>
    </submittedName>
</protein>